<dbReference type="Proteomes" id="UP000293719">
    <property type="component" value="Chromosome"/>
</dbReference>
<gene>
    <name evidence="2" type="ORF">E0E05_16790</name>
</gene>
<evidence type="ECO:0000259" key="1">
    <source>
        <dbReference type="Pfam" id="PF01370"/>
    </source>
</evidence>
<evidence type="ECO:0000313" key="2">
    <source>
        <dbReference type="EMBL" id="QBK32473.1"/>
    </source>
</evidence>
<dbReference type="InterPro" id="IPR050177">
    <property type="entry name" value="Lipid_A_modif_metabolic_enz"/>
</dbReference>
<dbReference type="KEGG" id="rpod:E0E05_16790"/>
<dbReference type="CDD" id="cd08946">
    <property type="entry name" value="SDR_e"/>
    <property type="match status" value="1"/>
</dbReference>
<dbReference type="Pfam" id="PF01370">
    <property type="entry name" value="Epimerase"/>
    <property type="match status" value="1"/>
</dbReference>
<reference evidence="2 3" key="1">
    <citation type="journal article" date="2017" name="Int. J. Syst. Evol. Microbiol.">
        <title>Roseitalea porphyridii gen. nov., sp. nov., isolated from a red alga, and reclassification of Hoeflea suaedae Chung et al. 2013 as Pseudohoeflea suaedae gen. nov., comb. nov.</title>
        <authorList>
            <person name="Hyeon J.W."/>
            <person name="Jeong S.E."/>
            <person name="Baek K."/>
            <person name="Jeon C.O."/>
        </authorList>
    </citation>
    <scope>NUCLEOTIDE SEQUENCE [LARGE SCALE GENOMIC DNA]</scope>
    <source>
        <strain evidence="2 3">MA7-20</strain>
    </source>
</reference>
<name>A0A4P6V6K0_9HYPH</name>
<dbReference type="Gene3D" id="3.40.50.720">
    <property type="entry name" value="NAD(P)-binding Rossmann-like Domain"/>
    <property type="match status" value="1"/>
</dbReference>
<protein>
    <submittedName>
        <fullName evidence="2">NAD(P)-dependent oxidoreductase</fullName>
    </submittedName>
</protein>
<organism evidence="2 3">
    <name type="scientific">Roseitalea porphyridii</name>
    <dbReference type="NCBI Taxonomy" id="1852022"/>
    <lineage>
        <taxon>Bacteria</taxon>
        <taxon>Pseudomonadati</taxon>
        <taxon>Pseudomonadota</taxon>
        <taxon>Alphaproteobacteria</taxon>
        <taxon>Hyphomicrobiales</taxon>
        <taxon>Ahrensiaceae</taxon>
        <taxon>Roseitalea</taxon>
    </lineage>
</organism>
<dbReference type="OrthoDB" id="9814124at2"/>
<dbReference type="InterPro" id="IPR036291">
    <property type="entry name" value="NAD(P)-bd_dom_sf"/>
</dbReference>
<feature type="domain" description="NAD-dependent epimerase/dehydratase" evidence="1">
    <location>
        <begin position="4"/>
        <end position="220"/>
    </location>
</feature>
<proteinExistence type="predicted"/>
<dbReference type="PANTHER" id="PTHR43245">
    <property type="entry name" value="BIFUNCTIONAL POLYMYXIN RESISTANCE PROTEIN ARNA"/>
    <property type="match status" value="1"/>
</dbReference>
<keyword evidence="3" id="KW-1185">Reference proteome</keyword>
<dbReference type="AlphaFoldDB" id="A0A4P6V6K0"/>
<evidence type="ECO:0000313" key="3">
    <source>
        <dbReference type="Proteomes" id="UP000293719"/>
    </source>
</evidence>
<sequence>MTTILISGATGYAGRFIAEAFLADRHDVIALSRTPPPSGFFSRPVRWMAGSLDPDADHDTVFAGADIFVHCAFAHLPGRYRGGEGDDPAAFVRANVDGTLALMAAARHVGVSRAIFLSSRAVYGPKPPGTVLVEDTPCAPDTLYGETKLAVETALAAMADVRFLPVSIRATGIYGPAGPGRAHKWARLFEAFSGGEEIAPRIGTEVHGDDLANAVRLLATIPAERLVALGAAPVFNVSDLLLDRRDLLSAYAERAGIDRPLPPRADAAAFNAMDCARLTALGWRPRGRLDLTGL</sequence>
<dbReference type="EMBL" id="CP036532">
    <property type="protein sequence ID" value="QBK32473.1"/>
    <property type="molecule type" value="Genomic_DNA"/>
</dbReference>
<dbReference type="PANTHER" id="PTHR43245:SF58">
    <property type="entry name" value="BLL5923 PROTEIN"/>
    <property type="match status" value="1"/>
</dbReference>
<dbReference type="InterPro" id="IPR001509">
    <property type="entry name" value="Epimerase_deHydtase"/>
</dbReference>
<dbReference type="SUPFAM" id="SSF51735">
    <property type="entry name" value="NAD(P)-binding Rossmann-fold domains"/>
    <property type="match status" value="1"/>
</dbReference>
<accession>A0A4P6V6K0</accession>